<evidence type="ECO:0000256" key="1">
    <source>
        <dbReference type="ARBA" id="ARBA00004651"/>
    </source>
</evidence>
<dbReference type="EMBL" id="BMWV01000015">
    <property type="protein sequence ID" value="GGY62161.1"/>
    <property type="molecule type" value="Genomic_DNA"/>
</dbReference>
<dbReference type="PANTHER" id="PTHR30086">
    <property type="entry name" value="ARGININE EXPORTER PROTEIN ARGO"/>
    <property type="match status" value="1"/>
</dbReference>
<evidence type="ECO:0000313" key="10">
    <source>
        <dbReference type="Proteomes" id="UP000628442"/>
    </source>
</evidence>
<evidence type="ECO:0000256" key="5">
    <source>
        <dbReference type="ARBA" id="ARBA00023136"/>
    </source>
</evidence>
<protein>
    <submittedName>
        <fullName evidence="8">LysE family translocator</fullName>
    </submittedName>
    <submittedName>
        <fullName evidence="7">Lysine transporter LysE</fullName>
    </submittedName>
</protein>
<evidence type="ECO:0000313" key="7">
    <source>
        <dbReference type="EMBL" id="GGY62161.1"/>
    </source>
</evidence>
<keyword evidence="9" id="KW-1185">Reference proteome</keyword>
<proteinExistence type="predicted"/>
<dbReference type="RefSeq" id="WP_131147818.1">
    <property type="nucleotide sequence ID" value="NZ_BMWV01000015.1"/>
</dbReference>
<evidence type="ECO:0000256" key="6">
    <source>
        <dbReference type="SAM" id="Phobius"/>
    </source>
</evidence>
<dbReference type="Pfam" id="PF01810">
    <property type="entry name" value="LysE"/>
    <property type="match status" value="1"/>
</dbReference>
<reference evidence="7" key="1">
    <citation type="journal article" date="2014" name="Int. J. Syst. Evol. Microbiol.">
        <title>Complete genome sequence of Corynebacterium casei LMG S-19264T (=DSM 44701T), isolated from a smear-ripened cheese.</title>
        <authorList>
            <consortium name="US DOE Joint Genome Institute (JGI-PGF)"/>
            <person name="Walter F."/>
            <person name="Albersmeier A."/>
            <person name="Kalinowski J."/>
            <person name="Ruckert C."/>
        </authorList>
    </citation>
    <scope>NUCLEOTIDE SEQUENCE</scope>
    <source>
        <strain evidence="7">KCTC 12343</strain>
    </source>
</reference>
<keyword evidence="3 6" id="KW-0812">Transmembrane</keyword>
<dbReference type="InterPro" id="IPR001123">
    <property type="entry name" value="LeuE-type"/>
</dbReference>
<feature type="transmembrane region" description="Helical" evidence="6">
    <location>
        <begin position="66"/>
        <end position="86"/>
    </location>
</feature>
<name>A0A411X3Y3_9BURK</name>
<dbReference type="EMBL" id="CP036401">
    <property type="protein sequence ID" value="QBI03726.1"/>
    <property type="molecule type" value="Genomic_DNA"/>
</dbReference>
<dbReference type="GO" id="GO:0015171">
    <property type="term" value="F:amino acid transmembrane transporter activity"/>
    <property type="evidence" value="ECO:0007669"/>
    <property type="project" value="TreeGrafter"/>
</dbReference>
<dbReference type="PIRSF" id="PIRSF006324">
    <property type="entry name" value="LeuE"/>
    <property type="match status" value="1"/>
</dbReference>
<keyword evidence="4 6" id="KW-1133">Transmembrane helix</keyword>
<feature type="transmembrane region" description="Helical" evidence="6">
    <location>
        <begin position="39"/>
        <end position="60"/>
    </location>
</feature>
<reference evidence="8 9" key="2">
    <citation type="submission" date="2019-02" db="EMBL/GenBank/DDBJ databases">
        <title>Draft Genome Sequences of Six Type Strains of the Genus Massilia.</title>
        <authorList>
            <person name="Miess H."/>
            <person name="Frediansyhah A."/>
            <person name="Gross H."/>
        </authorList>
    </citation>
    <scope>NUCLEOTIDE SEQUENCE [LARGE SCALE GENOMIC DNA]</scope>
    <source>
        <strain evidence="8 9">DSM 17472</strain>
    </source>
</reference>
<dbReference type="Proteomes" id="UP000292307">
    <property type="component" value="Chromosome"/>
</dbReference>
<feature type="transmembrane region" description="Helical" evidence="6">
    <location>
        <begin position="6"/>
        <end position="27"/>
    </location>
</feature>
<feature type="transmembrane region" description="Helical" evidence="6">
    <location>
        <begin position="126"/>
        <end position="148"/>
    </location>
</feature>
<dbReference type="GO" id="GO:0005886">
    <property type="term" value="C:plasma membrane"/>
    <property type="evidence" value="ECO:0007669"/>
    <property type="project" value="UniProtKB-SubCell"/>
</dbReference>
<keyword evidence="2" id="KW-1003">Cell membrane</keyword>
<dbReference type="PANTHER" id="PTHR30086:SF20">
    <property type="entry name" value="ARGININE EXPORTER PROTEIN ARGO-RELATED"/>
    <property type="match status" value="1"/>
</dbReference>
<dbReference type="Proteomes" id="UP000628442">
    <property type="component" value="Unassembled WGS sequence"/>
</dbReference>
<comment type="subcellular location">
    <subcellularLocation>
        <location evidence="1">Cell membrane</location>
        <topology evidence="1">Multi-pass membrane protein</topology>
    </subcellularLocation>
</comment>
<sequence>MFGIHDLTLFIVSGLLLNIMPGPDSLLIMARSATQGWRAGVAASLGIGAGTMVHVLAAALGLSALLATSATAFTVVKWIGAAYIVWCGIQMLRAKLTPTAEAGVRPDGSDPRVTSLGGKHASNWRIFAQGFLTNVLNPKVALFFLAFVPQFIDADAPNKPLAFIILGCIFNFNGMLWCNGLALFTAFASSKLKVKPRVALWLNRVTGGLFLALGARIALADRH</sequence>
<reference evidence="7" key="3">
    <citation type="submission" date="2022-12" db="EMBL/GenBank/DDBJ databases">
        <authorList>
            <person name="Sun Q."/>
            <person name="Kim S."/>
        </authorList>
    </citation>
    <scope>NUCLEOTIDE SEQUENCE</scope>
    <source>
        <strain evidence="7">KCTC 12343</strain>
    </source>
</reference>
<accession>A0A411X3Y3</accession>
<feature type="transmembrane region" description="Helical" evidence="6">
    <location>
        <begin position="160"/>
        <end position="186"/>
    </location>
</feature>
<evidence type="ECO:0000313" key="9">
    <source>
        <dbReference type="Proteomes" id="UP000292307"/>
    </source>
</evidence>
<evidence type="ECO:0000256" key="2">
    <source>
        <dbReference type="ARBA" id="ARBA00022475"/>
    </source>
</evidence>
<keyword evidence="5 6" id="KW-0472">Membrane</keyword>
<evidence type="ECO:0000313" key="8">
    <source>
        <dbReference type="EMBL" id="QBI03726.1"/>
    </source>
</evidence>
<gene>
    <name evidence="8" type="ORF">EYF70_25070</name>
    <name evidence="7" type="ORF">GCM10007387_50930</name>
</gene>
<evidence type="ECO:0000256" key="4">
    <source>
        <dbReference type="ARBA" id="ARBA00022989"/>
    </source>
</evidence>
<evidence type="ECO:0000256" key="3">
    <source>
        <dbReference type="ARBA" id="ARBA00022692"/>
    </source>
</evidence>
<feature type="transmembrane region" description="Helical" evidence="6">
    <location>
        <begin position="198"/>
        <end position="219"/>
    </location>
</feature>
<organism evidence="7 10">
    <name type="scientific">Pseudoduganella albidiflava</name>
    <dbReference type="NCBI Taxonomy" id="321983"/>
    <lineage>
        <taxon>Bacteria</taxon>
        <taxon>Pseudomonadati</taxon>
        <taxon>Pseudomonadota</taxon>
        <taxon>Betaproteobacteria</taxon>
        <taxon>Burkholderiales</taxon>
        <taxon>Oxalobacteraceae</taxon>
        <taxon>Telluria group</taxon>
        <taxon>Pseudoduganella</taxon>
    </lineage>
</organism>
<dbReference type="AlphaFoldDB" id="A0A411X3Y3"/>
<dbReference type="OrthoDB" id="9784202at2"/>